<keyword evidence="2" id="KW-1185">Reference proteome</keyword>
<protein>
    <submittedName>
        <fullName evidence="1">Uncharacterized protein</fullName>
    </submittedName>
</protein>
<dbReference type="AlphaFoldDB" id="A0A5R9FXP6"/>
<evidence type="ECO:0000313" key="1">
    <source>
        <dbReference type="EMBL" id="TLS48822.1"/>
    </source>
</evidence>
<gene>
    <name evidence="1" type="ORF">FE782_28605</name>
</gene>
<proteinExistence type="predicted"/>
<name>A0A5R9FXP6_9BACL</name>
<reference evidence="1 2" key="1">
    <citation type="submission" date="2019-05" db="EMBL/GenBank/DDBJ databases">
        <authorList>
            <person name="Narsing Rao M.P."/>
            <person name="Li W.J."/>
        </authorList>
    </citation>
    <scope>NUCLEOTIDE SEQUENCE [LARGE SCALE GENOMIC DNA]</scope>
    <source>
        <strain evidence="1 2">SYSU_K30003</strain>
    </source>
</reference>
<sequence length="72" mass="8243">MLDQLLRFRECEHRGDLDAYARDVTRCGGNVIGRELDAAAERGYLTVTFNSLADREAFWEMFKQTDSSSFCS</sequence>
<dbReference type="EMBL" id="VCIW01000028">
    <property type="protein sequence ID" value="TLS48822.1"/>
    <property type="molecule type" value="Genomic_DNA"/>
</dbReference>
<accession>A0A5R9FXP6</accession>
<dbReference type="Proteomes" id="UP000309676">
    <property type="component" value="Unassembled WGS sequence"/>
</dbReference>
<organism evidence="1 2">
    <name type="scientific">Paenibacillus antri</name>
    <dbReference type="NCBI Taxonomy" id="2582848"/>
    <lineage>
        <taxon>Bacteria</taxon>
        <taxon>Bacillati</taxon>
        <taxon>Bacillota</taxon>
        <taxon>Bacilli</taxon>
        <taxon>Bacillales</taxon>
        <taxon>Paenibacillaceae</taxon>
        <taxon>Paenibacillus</taxon>
    </lineage>
</organism>
<dbReference type="OrthoDB" id="2625086at2"/>
<dbReference type="RefSeq" id="WP_138197770.1">
    <property type="nucleotide sequence ID" value="NZ_VCIW01000028.1"/>
</dbReference>
<comment type="caution">
    <text evidence="1">The sequence shown here is derived from an EMBL/GenBank/DDBJ whole genome shotgun (WGS) entry which is preliminary data.</text>
</comment>
<evidence type="ECO:0000313" key="2">
    <source>
        <dbReference type="Proteomes" id="UP000309676"/>
    </source>
</evidence>